<evidence type="ECO:0000313" key="2">
    <source>
        <dbReference type="Proteomes" id="UP000260814"/>
    </source>
</evidence>
<reference evidence="1 2" key="1">
    <citation type="submission" date="2018-08" db="EMBL/GenBank/DDBJ databases">
        <title>A genome reference for cultivated species of the human gut microbiota.</title>
        <authorList>
            <person name="Zou Y."/>
            <person name="Xue W."/>
            <person name="Luo G."/>
        </authorList>
    </citation>
    <scope>NUCLEOTIDE SEQUENCE [LARGE SCALE GENOMIC DNA]</scope>
    <source>
        <strain evidence="1 2">OM06-2</strain>
    </source>
</reference>
<organism evidence="1 2">
    <name type="scientific">Phocaeicola plebeius</name>
    <dbReference type="NCBI Taxonomy" id="310297"/>
    <lineage>
        <taxon>Bacteria</taxon>
        <taxon>Pseudomonadati</taxon>
        <taxon>Bacteroidota</taxon>
        <taxon>Bacteroidia</taxon>
        <taxon>Bacteroidales</taxon>
        <taxon>Bacteroidaceae</taxon>
        <taxon>Phocaeicola</taxon>
    </lineage>
</organism>
<gene>
    <name evidence="1" type="ORF">DXB87_10420</name>
</gene>
<comment type="caution">
    <text evidence="1">The sequence shown here is derived from an EMBL/GenBank/DDBJ whole genome shotgun (WGS) entry which is preliminary data.</text>
</comment>
<proteinExistence type="predicted"/>
<accession>A0A3E4Z6Z9</accession>
<dbReference type="AlphaFoldDB" id="A0A3E4Z6Z9"/>
<dbReference type="Proteomes" id="UP000260814">
    <property type="component" value="Unassembled WGS sequence"/>
</dbReference>
<sequence>MKKREARKAINGYFGEIRHSIMFTVTRHGVLAYVEYEDFMPEHTVRRELESLLGSGYLVSVKRECSRSLFKEIVDFLSSDTSGQKTLLMMMGNYVSAHPLHNSL</sequence>
<evidence type="ECO:0000313" key="1">
    <source>
        <dbReference type="EMBL" id="RGM90306.1"/>
    </source>
</evidence>
<name>A0A3E4Z6Z9_9BACT</name>
<dbReference type="EMBL" id="QSTW01000013">
    <property type="protein sequence ID" value="RGM90306.1"/>
    <property type="molecule type" value="Genomic_DNA"/>
</dbReference>
<protein>
    <submittedName>
        <fullName evidence="1">Uncharacterized protein</fullName>
    </submittedName>
</protein>
<dbReference type="RefSeq" id="WP_117702100.1">
    <property type="nucleotide sequence ID" value="NZ_QSTW01000013.1"/>
</dbReference>